<dbReference type="Proteomes" id="UP000018050">
    <property type="component" value="Unassembled WGS sequence"/>
</dbReference>
<dbReference type="EMBL" id="HG671506">
    <property type="protein sequence ID" value="CDI81130.1"/>
    <property type="molecule type" value="Genomic_DNA"/>
</dbReference>
<evidence type="ECO:0000256" key="1">
    <source>
        <dbReference type="SAM" id="MobiDB-lite"/>
    </source>
</evidence>
<feature type="compositionally biased region" description="Polar residues" evidence="1">
    <location>
        <begin position="76"/>
        <end position="94"/>
    </location>
</feature>
<dbReference type="AlphaFoldDB" id="U6GLT1"/>
<keyword evidence="3" id="KW-1185">Reference proteome</keyword>
<feature type="region of interest" description="Disordered" evidence="1">
    <location>
        <begin position="76"/>
        <end position="96"/>
    </location>
</feature>
<reference evidence="2" key="1">
    <citation type="submission" date="2013-10" db="EMBL/GenBank/DDBJ databases">
        <title>Genomic analysis of the causative agents of coccidiosis in chickens.</title>
        <authorList>
            <person name="Reid A.J."/>
            <person name="Blake D."/>
            <person name="Billington K."/>
            <person name="Browne H."/>
            <person name="Dunn M."/>
            <person name="Hung S."/>
            <person name="Kawahara F."/>
            <person name="Miranda-Saavedra D."/>
            <person name="Mourier T."/>
            <person name="Nagra H."/>
            <person name="Otto T.D."/>
            <person name="Rawlings N."/>
            <person name="Sanchez A."/>
            <person name="Sanders M."/>
            <person name="Subramaniam C."/>
            <person name="Tay Y."/>
            <person name="Dear P."/>
            <person name="Doerig C."/>
            <person name="Gruber A."/>
            <person name="Parkinson J."/>
            <person name="Shirley M."/>
            <person name="Wan K.L."/>
            <person name="Berriman M."/>
            <person name="Tomley F."/>
            <person name="Pain A."/>
        </authorList>
    </citation>
    <scope>NUCLEOTIDE SEQUENCE</scope>
    <source>
        <strain evidence="2">Houghton</strain>
    </source>
</reference>
<sequence length="134" mass="14760">MGRVSDWIWDICRRMECVFEFGGGVVHGCVGGRCGPRVVRVALRNASSNRACILFPLCTRLTHVEQQSLRTVFDAVSSSSGPRGAQQRRTSFGRSRSETEILVALKLAYDLRLVSLRDEDAAGVVVSMGELSDR</sequence>
<reference evidence="2" key="2">
    <citation type="submission" date="2013-10" db="EMBL/GenBank/DDBJ databases">
        <authorList>
            <person name="Aslett M."/>
        </authorList>
    </citation>
    <scope>NUCLEOTIDE SEQUENCE</scope>
    <source>
        <strain evidence="2">Houghton</strain>
    </source>
</reference>
<dbReference type="GeneID" id="25273984"/>
<gene>
    <name evidence="2" type="ORF">EAH_00059140</name>
</gene>
<organism evidence="2 3">
    <name type="scientific">Eimeria acervulina</name>
    <name type="common">Coccidian parasite</name>
    <dbReference type="NCBI Taxonomy" id="5801"/>
    <lineage>
        <taxon>Eukaryota</taxon>
        <taxon>Sar</taxon>
        <taxon>Alveolata</taxon>
        <taxon>Apicomplexa</taxon>
        <taxon>Conoidasida</taxon>
        <taxon>Coccidia</taxon>
        <taxon>Eucoccidiorida</taxon>
        <taxon>Eimeriorina</taxon>
        <taxon>Eimeriidae</taxon>
        <taxon>Eimeria</taxon>
    </lineage>
</organism>
<dbReference type="VEuPathDB" id="ToxoDB:EAH_00059140"/>
<protein>
    <submittedName>
        <fullName evidence="2">Uncharacterized protein</fullName>
    </submittedName>
</protein>
<accession>U6GLT1</accession>
<dbReference type="RefSeq" id="XP_013249064.1">
    <property type="nucleotide sequence ID" value="XM_013393610.1"/>
</dbReference>
<name>U6GLT1_EIMAC</name>
<evidence type="ECO:0000313" key="3">
    <source>
        <dbReference type="Proteomes" id="UP000018050"/>
    </source>
</evidence>
<evidence type="ECO:0000313" key="2">
    <source>
        <dbReference type="EMBL" id="CDI81130.1"/>
    </source>
</evidence>
<proteinExistence type="predicted"/>